<dbReference type="Proteomes" id="UP000266673">
    <property type="component" value="Unassembled WGS sequence"/>
</dbReference>
<organism evidence="2 3">
    <name type="scientific">Gigaspora rosea</name>
    <dbReference type="NCBI Taxonomy" id="44941"/>
    <lineage>
        <taxon>Eukaryota</taxon>
        <taxon>Fungi</taxon>
        <taxon>Fungi incertae sedis</taxon>
        <taxon>Mucoromycota</taxon>
        <taxon>Glomeromycotina</taxon>
        <taxon>Glomeromycetes</taxon>
        <taxon>Diversisporales</taxon>
        <taxon>Gigasporaceae</taxon>
        <taxon>Gigaspora</taxon>
    </lineage>
</organism>
<evidence type="ECO:0000256" key="1">
    <source>
        <dbReference type="SAM" id="Coils"/>
    </source>
</evidence>
<proteinExistence type="predicted"/>
<protein>
    <submittedName>
        <fullName evidence="2">Uncharacterized protein</fullName>
    </submittedName>
</protein>
<dbReference type="EMBL" id="QKWP01000284">
    <property type="protein sequence ID" value="RIB22990.1"/>
    <property type="molecule type" value="Genomic_DNA"/>
</dbReference>
<evidence type="ECO:0000313" key="3">
    <source>
        <dbReference type="Proteomes" id="UP000266673"/>
    </source>
</evidence>
<dbReference type="AlphaFoldDB" id="A0A397VKH1"/>
<dbReference type="OrthoDB" id="2425060at2759"/>
<reference evidence="2 3" key="1">
    <citation type="submission" date="2018-06" db="EMBL/GenBank/DDBJ databases">
        <title>Comparative genomics reveals the genomic features of Rhizophagus irregularis, R. cerebriforme, R. diaphanum and Gigaspora rosea, and their symbiotic lifestyle signature.</title>
        <authorList>
            <person name="Morin E."/>
            <person name="San Clemente H."/>
            <person name="Chen E.C.H."/>
            <person name="De La Providencia I."/>
            <person name="Hainaut M."/>
            <person name="Kuo A."/>
            <person name="Kohler A."/>
            <person name="Murat C."/>
            <person name="Tang N."/>
            <person name="Roy S."/>
            <person name="Loubradou J."/>
            <person name="Henrissat B."/>
            <person name="Grigoriev I.V."/>
            <person name="Corradi N."/>
            <person name="Roux C."/>
            <person name="Martin F.M."/>
        </authorList>
    </citation>
    <scope>NUCLEOTIDE SEQUENCE [LARGE SCALE GENOMIC DNA]</scope>
    <source>
        <strain evidence="2 3">DAOM 194757</strain>
    </source>
</reference>
<sequence>MKLWNNKLEETVEQIVMFFRIQTMKTRIQTMKTRIQKINKKKKKLSLNLDKFLRHDDNKYKSFNNCDITDMFLPEVNNSTIRTYNGHLDSSDSNRISIATILYSSNQKDDGFFEISDTVCKEIYVPVADVVPTVKKYTQNKKLKLPNSEPWWKTALTLSYLKVAAPHHKNYGKIKGKKAREYLSEQIGDTAAEKELLDRADK</sequence>
<keyword evidence="1" id="KW-0175">Coiled coil</keyword>
<feature type="coiled-coil region" evidence="1">
    <location>
        <begin position="21"/>
        <end position="48"/>
    </location>
</feature>
<keyword evidence="3" id="KW-1185">Reference proteome</keyword>
<evidence type="ECO:0000313" key="2">
    <source>
        <dbReference type="EMBL" id="RIB22990.1"/>
    </source>
</evidence>
<accession>A0A397VKH1</accession>
<gene>
    <name evidence="2" type="ORF">C2G38_2033138</name>
</gene>
<comment type="caution">
    <text evidence="2">The sequence shown here is derived from an EMBL/GenBank/DDBJ whole genome shotgun (WGS) entry which is preliminary data.</text>
</comment>
<name>A0A397VKH1_9GLOM</name>